<reference evidence="1" key="3">
    <citation type="submission" date="2021-05" db="UniProtKB">
        <authorList>
            <consortium name="EnsemblPlants"/>
        </authorList>
    </citation>
    <scope>IDENTIFICATION</scope>
    <source>
        <strain evidence="1">cv. B73</strain>
    </source>
</reference>
<evidence type="ECO:0000313" key="1">
    <source>
        <dbReference type="EnsemblPlants" id="Zm00001eb052190_P001"/>
    </source>
</evidence>
<dbReference type="Proteomes" id="UP000007305">
    <property type="component" value="Chromosome 1"/>
</dbReference>
<evidence type="ECO:0000313" key="2">
    <source>
        <dbReference type="Proteomes" id="UP000007305"/>
    </source>
</evidence>
<reference evidence="2" key="1">
    <citation type="submission" date="2015-12" db="EMBL/GenBank/DDBJ databases">
        <title>Update maize B73 reference genome by single molecule sequencing technologies.</title>
        <authorList>
            <consortium name="Maize Genome Sequencing Project"/>
            <person name="Ware D."/>
        </authorList>
    </citation>
    <scope>NUCLEOTIDE SEQUENCE [LARGE SCALE GENOMIC DNA]</scope>
    <source>
        <strain evidence="2">cv. B73</strain>
    </source>
</reference>
<accession>A0A804M1J4</accession>
<dbReference type="AlphaFoldDB" id="A0A804M1J4"/>
<dbReference type="Gramene" id="Zm00001eb052190_T001">
    <property type="protein sequence ID" value="Zm00001eb052190_P001"/>
    <property type="gene ID" value="Zm00001eb052190"/>
</dbReference>
<protein>
    <submittedName>
        <fullName evidence="1">Uncharacterized protein</fullName>
    </submittedName>
</protein>
<name>A0A804M1J4_MAIZE</name>
<keyword evidence="2" id="KW-1185">Reference proteome</keyword>
<dbReference type="InParanoid" id="A0A804M1J4"/>
<reference evidence="1" key="2">
    <citation type="submission" date="2019-07" db="EMBL/GenBank/DDBJ databases">
        <authorList>
            <person name="Seetharam A."/>
            <person name="Woodhouse M."/>
            <person name="Cannon E."/>
        </authorList>
    </citation>
    <scope>NUCLEOTIDE SEQUENCE [LARGE SCALE GENOMIC DNA]</scope>
    <source>
        <strain evidence="1">cv. B73</strain>
    </source>
</reference>
<organism evidence="1 2">
    <name type="scientific">Zea mays</name>
    <name type="common">Maize</name>
    <dbReference type="NCBI Taxonomy" id="4577"/>
    <lineage>
        <taxon>Eukaryota</taxon>
        <taxon>Viridiplantae</taxon>
        <taxon>Streptophyta</taxon>
        <taxon>Embryophyta</taxon>
        <taxon>Tracheophyta</taxon>
        <taxon>Spermatophyta</taxon>
        <taxon>Magnoliopsida</taxon>
        <taxon>Liliopsida</taxon>
        <taxon>Poales</taxon>
        <taxon>Poaceae</taxon>
        <taxon>PACMAD clade</taxon>
        <taxon>Panicoideae</taxon>
        <taxon>Andropogonodae</taxon>
        <taxon>Andropogoneae</taxon>
        <taxon>Tripsacinae</taxon>
        <taxon>Zea</taxon>
    </lineage>
</organism>
<proteinExistence type="predicted"/>
<dbReference type="EnsemblPlants" id="Zm00001eb052190_T001">
    <property type="protein sequence ID" value="Zm00001eb052190_P001"/>
    <property type="gene ID" value="Zm00001eb052190"/>
</dbReference>
<sequence length="150" mass="15913">MRASRGFSLLARATTWPAGEPARWAPCCGGGNPGPAGPVGARAARRGVGVLPAGVSRHCLQRAWGLEAVRPLRGVQVSASPPYIVSIGPLDFIYTTLQLLRHGVRLTGGQDLEPKTGLLVDFTGDQLKDIMDKSVPKLFDNKAESGFPQL</sequence>